<evidence type="ECO:0000256" key="2">
    <source>
        <dbReference type="ARBA" id="ARBA00022801"/>
    </source>
</evidence>
<reference evidence="3 4" key="1">
    <citation type="submission" date="2017-04" db="EMBL/GenBank/DDBJ databases">
        <authorList>
            <person name="Afonso C.L."/>
            <person name="Miller P.J."/>
            <person name="Scott M.A."/>
            <person name="Spackman E."/>
            <person name="Goraichik I."/>
            <person name="Dimitrov K.M."/>
            <person name="Suarez D.L."/>
            <person name="Swayne D.E."/>
        </authorList>
    </citation>
    <scope>NUCLEOTIDE SEQUENCE [LARGE SCALE GENOMIC DNA]</scope>
    <source>
        <strain evidence="3 4">DSM 13146</strain>
    </source>
</reference>
<evidence type="ECO:0000313" key="3">
    <source>
        <dbReference type="EMBL" id="SMC24006.1"/>
    </source>
</evidence>
<dbReference type="InterPro" id="IPR006684">
    <property type="entry name" value="YbgC/YbaW"/>
</dbReference>
<evidence type="ECO:0000313" key="4">
    <source>
        <dbReference type="Proteomes" id="UP000192783"/>
    </source>
</evidence>
<dbReference type="Proteomes" id="UP000192783">
    <property type="component" value="Unassembled WGS sequence"/>
</dbReference>
<dbReference type="PIRSF" id="PIRSF003230">
    <property type="entry name" value="YbgC"/>
    <property type="match status" value="1"/>
</dbReference>
<dbReference type="PANTHER" id="PTHR31793:SF27">
    <property type="entry name" value="NOVEL THIOESTERASE SUPERFAMILY DOMAIN AND SAPOSIN A-TYPE DOMAIN CONTAINING PROTEIN (0610012H03RIK)"/>
    <property type="match status" value="1"/>
</dbReference>
<gene>
    <name evidence="3" type="ORF">SAMN02746041_01906</name>
</gene>
<dbReference type="CDD" id="cd00586">
    <property type="entry name" value="4HBT"/>
    <property type="match status" value="1"/>
</dbReference>
<dbReference type="NCBIfam" id="TIGR00051">
    <property type="entry name" value="YbgC/FadM family acyl-CoA thioesterase"/>
    <property type="match status" value="1"/>
</dbReference>
<name>A0A1W1XJ48_9BACT</name>
<proteinExistence type="inferred from homology"/>
<organism evidence="3 4">
    <name type="scientific">Desulfacinum hydrothermale DSM 13146</name>
    <dbReference type="NCBI Taxonomy" id="1121390"/>
    <lineage>
        <taxon>Bacteria</taxon>
        <taxon>Pseudomonadati</taxon>
        <taxon>Thermodesulfobacteriota</taxon>
        <taxon>Syntrophobacteria</taxon>
        <taxon>Syntrophobacterales</taxon>
        <taxon>Syntrophobacteraceae</taxon>
        <taxon>Desulfacinum</taxon>
    </lineage>
</organism>
<evidence type="ECO:0000256" key="1">
    <source>
        <dbReference type="ARBA" id="ARBA00005953"/>
    </source>
</evidence>
<keyword evidence="2 3" id="KW-0378">Hydrolase</keyword>
<protein>
    <submittedName>
        <fullName evidence="3">Acyl-CoA thioester hydrolase</fullName>
    </submittedName>
</protein>
<dbReference type="Pfam" id="PF13279">
    <property type="entry name" value="4HBT_2"/>
    <property type="match status" value="1"/>
</dbReference>
<dbReference type="EMBL" id="FWXF01000009">
    <property type="protein sequence ID" value="SMC24006.1"/>
    <property type="molecule type" value="Genomic_DNA"/>
</dbReference>
<dbReference type="InterPro" id="IPR029069">
    <property type="entry name" value="HotDog_dom_sf"/>
</dbReference>
<keyword evidence="4" id="KW-1185">Reference proteome</keyword>
<dbReference type="Gene3D" id="3.10.129.10">
    <property type="entry name" value="Hotdog Thioesterase"/>
    <property type="match status" value="1"/>
</dbReference>
<dbReference type="AlphaFoldDB" id="A0A1W1XJ48"/>
<dbReference type="GO" id="GO:0047617">
    <property type="term" value="F:fatty acyl-CoA hydrolase activity"/>
    <property type="evidence" value="ECO:0007669"/>
    <property type="project" value="TreeGrafter"/>
</dbReference>
<dbReference type="InterPro" id="IPR050563">
    <property type="entry name" value="4-hydroxybenzoyl-CoA_TE"/>
</dbReference>
<dbReference type="PANTHER" id="PTHR31793">
    <property type="entry name" value="4-HYDROXYBENZOYL-COA THIOESTERASE FAMILY MEMBER"/>
    <property type="match status" value="1"/>
</dbReference>
<comment type="similarity">
    <text evidence="1">Belongs to the 4-hydroxybenzoyl-CoA thioesterase family.</text>
</comment>
<sequence length="160" mass="18481">MLHPVLLGGNVDMTDARATLRVLYGDTDAMGQAYYGNYMRWFEVGRAEWFRTLGTSYRRLEEDGIFLPVIEAHCRYFKPAFYDDLLEIETRFRFSGPARLRFDYTIRKNGPDGPIAEGYTVHVCVDAQRRVLKPPAPLRSLLEKHQVQQGTSPSQRQPRP</sequence>
<dbReference type="SUPFAM" id="SSF54637">
    <property type="entry name" value="Thioesterase/thiol ester dehydrase-isomerase"/>
    <property type="match status" value="1"/>
</dbReference>
<dbReference type="STRING" id="1121390.SAMN02746041_01906"/>
<accession>A0A1W1XJ48</accession>